<dbReference type="AlphaFoldDB" id="A0A5A8DMA7"/>
<evidence type="ECO:0000256" key="11">
    <source>
        <dbReference type="PIRSR" id="PIRSR001024-1"/>
    </source>
</evidence>
<evidence type="ECO:0000313" key="18">
    <source>
        <dbReference type="Proteomes" id="UP000322899"/>
    </source>
</evidence>
<keyword evidence="9" id="KW-0119">Carbohydrate metabolism</keyword>
<feature type="active site" description="Nucleophile" evidence="11">
    <location>
        <position position="224"/>
    </location>
</feature>
<dbReference type="SUPFAM" id="SSF51011">
    <property type="entry name" value="Glycosyl hydrolase domain"/>
    <property type="match status" value="1"/>
</dbReference>
<dbReference type="InterPro" id="IPR013777">
    <property type="entry name" value="A-amylase-like"/>
</dbReference>
<evidence type="ECO:0000256" key="9">
    <source>
        <dbReference type="ARBA" id="ARBA00023277"/>
    </source>
</evidence>
<protein>
    <recommendedName>
        <fullName evidence="4">alpha-amylase</fullName>
        <ecNumber evidence="4">3.2.1.1</ecNumber>
    </recommendedName>
</protein>
<keyword evidence="5" id="KW-0479">Metal-binding</keyword>
<keyword evidence="10" id="KW-0326">Glycosidase</keyword>
<name>A0A5A8DMA7_CAFRO</name>
<evidence type="ECO:0000256" key="12">
    <source>
        <dbReference type="PIRSR" id="PIRSR001024-2"/>
    </source>
</evidence>
<feature type="binding site" evidence="14">
    <location>
        <position position="361"/>
    </location>
    <ligand>
        <name>substrate</name>
    </ligand>
</feature>
<sequence length="481" mass="52426">MAKSAVAMAICGAFAASALAASTDDWKGRVIYQLLTDRFARTDGSTSPCNDISQYCGGTYAGATKKLDYVAELGCDAVWISPIPRQIDSPESFHGYWASTLTLSGDGGLNRHFGPAADLKGFVDGMHGKGMFAMLDVVGNHMGGTISDIGGFFPFNSSLHYHDCSHCPADCNIDFNANNQQEVELCRLSGLPDLNQSVPFVAQYLQQWVAAQVRGYGFDGLRVDTVPEVDMPFWRSFQSAAGVYAVGEVFNGNIGYVAPYQGGALPGLLSYPLFFTMRAVFAQQQSMNQLQSTLKAYEAFEDVDALGTFLDNHDNPRFLYVRNDQVAYKAALTFMIMTRGIPIVYYGSEQGFDGGPDPHCREPLWTSGYDTTTPLFTHIKTVIAARQQNQVWTQPQVQRYSDDTFYAFSRGQVLVATTNVGSNGAQQVRSITYGAGTTWPVGCVLSNVFYPTADRVKVAAGGFDVYLDQGESKIYVPLSGC</sequence>
<dbReference type="CDD" id="cd11319">
    <property type="entry name" value="AmyAc_euk_AmyA"/>
    <property type="match status" value="1"/>
</dbReference>
<dbReference type="PANTHER" id="PTHR10357:SF215">
    <property type="entry name" value="ALPHA-AMYLASE 1"/>
    <property type="match status" value="1"/>
</dbReference>
<feature type="binding site" evidence="14">
    <location>
        <position position="141"/>
    </location>
    <ligand>
        <name>substrate</name>
    </ligand>
</feature>
<evidence type="ECO:0000259" key="16">
    <source>
        <dbReference type="SMART" id="SM00642"/>
    </source>
</evidence>
<evidence type="ECO:0000256" key="1">
    <source>
        <dbReference type="ARBA" id="ARBA00000548"/>
    </source>
</evidence>
<dbReference type="Proteomes" id="UP000322899">
    <property type="component" value="Unassembled WGS sequence"/>
</dbReference>
<dbReference type="GO" id="GO:0005509">
    <property type="term" value="F:calcium ion binding"/>
    <property type="evidence" value="ECO:0007669"/>
    <property type="project" value="InterPro"/>
</dbReference>
<gene>
    <name evidence="17" type="ORF">FNF27_07520</name>
</gene>
<feature type="binding site" evidence="14">
    <location>
        <position position="252"/>
    </location>
    <ligand>
        <name>substrate</name>
    </ligand>
</feature>
<evidence type="ECO:0000256" key="7">
    <source>
        <dbReference type="ARBA" id="ARBA00022801"/>
    </source>
</evidence>
<reference evidence="17 18" key="1">
    <citation type="submission" date="2019-07" db="EMBL/GenBank/DDBJ databases">
        <title>Genomes of Cafeteria roenbergensis.</title>
        <authorList>
            <person name="Fischer M.G."/>
            <person name="Hackl T."/>
            <person name="Roman M."/>
        </authorList>
    </citation>
    <scope>NUCLEOTIDE SEQUENCE [LARGE SCALE GENOMIC DNA]</scope>
    <source>
        <strain evidence="17 18">E4-10P</strain>
    </source>
</reference>
<dbReference type="Pfam" id="PF00128">
    <property type="entry name" value="Alpha-amylase"/>
    <property type="match status" value="1"/>
</dbReference>
<dbReference type="EC" id="3.2.1.1" evidence="4"/>
<dbReference type="PIRSF" id="PIRSF001024">
    <property type="entry name" value="Alph-amyl_fung"/>
    <property type="match status" value="1"/>
</dbReference>
<feature type="chain" id="PRO_5023121237" description="alpha-amylase" evidence="15">
    <location>
        <begin position="21"/>
        <end position="481"/>
    </location>
</feature>
<evidence type="ECO:0000256" key="10">
    <source>
        <dbReference type="ARBA" id="ARBA00023295"/>
    </source>
</evidence>
<feature type="disulfide bond" evidence="13">
    <location>
        <begin position="171"/>
        <end position="186"/>
    </location>
</feature>
<keyword evidence="8" id="KW-0106">Calcium</keyword>
<dbReference type="InterPro" id="IPR013780">
    <property type="entry name" value="Glyco_hydro_b"/>
</dbReference>
<keyword evidence="7" id="KW-0378">Hydrolase</keyword>
<dbReference type="GO" id="GO:0005975">
    <property type="term" value="P:carbohydrate metabolic process"/>
    <property type="evidence" value="ECO:0007669"/>
    <property type="project" value="InterPro"/>
</dbReference>
<dbReference type="InterPro" id="IPR017853">
    <property type="entry name" value="GH"/>
</dbReference>
<evidence type="ECO:0000256" key="5">
    <source>
        <dbReference type="ARBA" id="ARBA00022723"/>
    </source>
</evidence>
<keyword evidence="6 15" id="KW-0732">Signal</keyword>
<comment type="catalytic activity">
    <reaction evidence="1">
        <text>Endohydrolysis of (1-&gt;4)-alpha-D-glucosidic linkages in polysaccharides containing three or more (1-&gt;4)-alpha-linked D-glucose units.</text>
        <dbReference type="EC" id="3.2.1.1"/>
    </reaction>
</comment>
<evidence type="ECO:0000256" key="14">
    <source>
        <dbReference type="PIRSR" id="PIRSR001024-5"/>
    </source>
</evidence>
<evidence type="ECO:0000256" key="6">
    <source>
        <dbReference type="ARBA" id="ARBA00022729"/>
    </source>
</evidence>
<feature type="site" description="Transition state stabilizer" evidence="12">
    <location>
        <position position="314"/>
    </location>
</feature>
<evidence type="ECO:0000256" key="15">
    <source>
        <dbReference type="SAM" id="SignalP"/>
    </source>
</evidence>
<dbReference type="EMBL" id="VLTO01000088">
    <property type="protein sequence ID" value="KAA0166358.1"/>
    <property type="molecule type" value="Genomic_DNA"/>
</dbReference>
<evidence type="ECO:0000256" key="4">
    <source>
        <dbReference type="ARBA" id="ARBA00012595"/>
    </source>
</evidence>
<feature type="disulfide bond" evidence="13">
    <location>
        <begin position="49"/>
        <end position="56"/>
    </location>
</feature>
<organism evidence="17 18">
    <name type="scientific">Cafeteria roenbergensis</name>
    <name type="common">Marine flagellate</name>
    <dbReference type="NCBI Taxonomy" id="33653"/>
    <lineage>
        <taxon>Eukaryota</taxon>
        <taxon>Sar</taxon>
        <taxon>Stramenopiles</taxon>
        <taxon>Bigyra</taxon>
        <taxon>Opalozoa</taxon>
        <taxon>Bicosoecida</taxon>
        <taxon>Cafeteriaceae</taxon>
        <taxon>Cafeteria</taxon>
    </lineage>
</organism>
<dbReference type="SMART" id="SM00642">
    <property type="entry name" value="Aamy"/>
    <property type="match status" value="1"/>
</dbReference>
<evidence type="ECO:0000256" key="8">
    <source>
        <dbReference type="ARBA" id="ARBA00022837"/>
    </source>
</evidence>
<accession>A0A5A8DMA7</accession>
<comment type="cofactor">
    <cofactor evidence="2">
        <name>Ca(2+)</name>
        <dbReference type="ChEBI" id="CHEBI:29108"/>
    </cofactor>
</comment>
<evidence type="ECO:0000256" key="3">
    <source>
        <dbReference type="ARBA" id="ARBA00008061"/>
    </source>
</evidence>
<feature type="domain" description="Glycosyl hydrolase family 13 catalytic" evidence="16">
    <location>
        <begin position="33"/>
        <end position="386"/>
    </location>
</feature>
<evidence type="ECO:0000256" key="2">
    <source>
        <dbReference type="ARBA" id="ARBA00001913"/>
    </source>
</evidence>
<feature type="binding site" evidence="14">
    <location>
        <position position="97"/>
    </location>
    <ligand>
        <name>substrate</name>
    </ligand>
</feature>
<dbReference type="GO" id="GO:0004556">
    <property type="term" value="F:alpha-amylase activity"/>
    <property type="evidence" value="ECO:0007669"/>
    <property type="project" value="UniProtKB-EC"/>
</dbReference>
<dbReference type="Gene3D" id="2.60.40.1180">
    <property type="entry name" value="Golgi alpha-mannosidase II"/>
    <property type="match status" value="1"/>
</dbReference>
<feature type="signal peptide" evidence="15">
    <location>
        <begin position="1"/>
        <end position="20"/>
    </location>
</feature>
<evidence type="ECO:0000313" key="17">
    <source>
        <dbReference type="EMBL" id="KAA0166358.1"/>
    </source>
</evidence>
<comment type="caution">
    <text evidence="17">The sequence shown here is derived from an EMBL/GenBank/DDBJ whole genome shotgun (WGS) entry which is preliminary data.</text>
</comment>
<dbReference type="PANTHER" id="PTHR10357">
    <property type="entry name" value="ALPHA-AMYLASE FAMILY MEMBER"/>
    <property type="match status" value="1"/>
</dbReference>
<keyword evidence="13" id="KW-1015">Disulfide bond</keyword>
<comment type="similarity">
    <text evidence="3">Belongs to the glycosyl hydrolase 13 family.</text>
</comment>
<feature type="active site" description="Proton donor" evidence="11">
    <location>
        <position position="248"/>
    </location>
</feature>
<proteinExistence type="inferred from homology"/>
<feature type="binding site" evidence="14">
    <location>
        <position position="314"/>
    </location>
    <ligand>
        <name>substrate</name>
    </ligand>
</feature>
<dbReference type="OrthoDB" id="1740265at2759"/>
<dbReference type="SUPFAM" id="SSF51445">
    <property type="entry name" value="(Trans)glycosidases"/>
    <property type="match status" value="1"/>
</dbReference>
<feature type="binding site" evidence="14">
    <location>
        <position position="222"/>
    </location>
    <ligand>
        <name>substrate</name>
    </ligand>
</feature>
<evidence type="ECO:0000256" key="13">
    <source>
        <dbReference type="PIRSR" id="PIRSR001024-4"/>
    </source>
</evidence>
<dbReference type="Gene3D" id="3.20.20.80">
    <property type="entry name" value="Glycosidases"/>
    <property type="match status" value="1"/>
</dbReference>
<dbReference type="InterPro" id="IPR006047">
    <property type="entry name" value="GH13_cat_dom"/>
</dbReference>